<dbReference type="Gene3D" id="1.10.10.750">
    <property type="entry name" value="Ypt/Rab-GAP domain of gyp1p, domain 1"/>
    <property type="match status" value="1"/>
</dbReference>
<dbReference type="OrthoDB" id="159449at2759"/>
<dbReference type="PANTHER" id="PTHR47219">
    <property type="entry name" value="RAB GTPASE-ACTIVATING PROTEIN 1-LIKE"/>
    <property type="match status" value="1"/>
</dbReference>
<dbReference type="EMBL" id="CP014502">
    <property type="protein sequence ID" value="ANB13683.1"/>
    <property type="molecule type" value="Genomic_DNA"/>
</dbReference>
<dbReference type="PANTHER" id="PTHR47219:SF9">
    <property type="entry name" value="GTPASE ACTIVATING PROTEIN AND CENTROSOME-ASSOCIATED, ISOFORM B"/>
    <property type="match status" value="1"/>
</dbReference>
<feature type="region of interest" description="Disordered" evidence="3">
    <location>
        <begin position="668"/>
        <end position="697"/>
    </location>
</feature>
<keyword evidence="6" id="KW-1185">Reference proteome</keyword>
<reference evidence="5 6" key="1">
    <citation type="submission" date="2016-02" db="EMBL/GenBank/DDBJ databases">
        <title>Complete genome sequence and transcriptome regulation of the pentose utilising yeast Sugiyamaella lignohabitans.</title>
        <authorList>
            <person name="Bellasio M."/>
            <person name="Peymann A."/>
            <person name="Valli M."/>
            <person name="Sipitzky M."/>
            <person name="Graf A."/>
            <person name="Sauer M."/>
            <person name="Marx H."/>
            <person name="Mattanovich D."/>
        </authorList>
    </citation>
    <scope>NUCLEOTIDE SEQUENCE [LARGE SCALE GENOMIC DNA]</scope>
    <source>
        <strain evidence="5 6">CBS 10342</strain>
    </source>
</reference>
<dbReference type="RefSeq" id="XP_018736160.1">
    <property type="nucleotide sequence ID" value="XM_018881709.1"/>
</dbReference>
<dbReference type="InterPro" id="IPR035969">
    <property type="entry name" value="Rab-GAP_TBC_sf"/>
</dbReference>
<keyword evidence="1" id="KW-0343">GTPase activation</keyword>
<dbReference type="Proteomes" id="UP000189580">
    <property type="component" value="Chromosome d"/>
</dbReference>
<dbReference type="GO" id="GO:0031267">
    <property type="term" value="F:small GTPase binding"/>
    <property type="evidence" value="ECO:0007669"/>
    <property type="project" value="TreeGrafter"/>
</dbReference>
<feature type="region of interest" description="Disordered" evidence="3">
    <location>
        <begin position="712"/>
        <end position="731"/>
    </location>
</feature>
<evidence type="ECO:0000256" key="3">
    <source>
        <dbReference type="SAM" id="MobiDB-lite"/>
    </source>
</evidence>
<dbReference type="InterPro" id="IPR000195">
    <property type="entry name" value="Rab-GAP-TBC_dom"/>
</dbReference>
<evidence type="ECO:0000256" key="1">
    <source>
        <dbReference type="ARBA" id="ARBA00022468"/>
    </source>
</evidence>
<evidence type="ECO:0000313" key="6">
    <source>
        <dbReference type="Proteomes" id="UP000189580"/>
    </source>
</evidence>
<accession>A0A167E5Y2</accession>
<evidence type="ECO:0000313" key="5">
    <source>
        <dbReference type="EMBL" id="ANB13683.1"/>
    </source>
</evidence>
<dbReference type="PROSITE" id="PS50086">
    <property type="entry name" value="TBC_RABGAP"/>
    <property type="match status" value="1"/>
</dbReference>
<dbReference type="Gene3D" id="1.10.8.270">
    <property type="entry name" value="putative rabgap domain of human tbc1 domain family member 14 like domains"/>
    <property type="match status" value="1"/>
</dbReference>
<dbReference type="InterPro" id="IPR050302">
    <property type="entry name" value="Rab_GAP_TBC_domain"/>
</dbReference>
<feature type="domain" description="Rab-GAP TBC" evidence="4">
    <location>
        <begin position="310"/>
        <end position="494"/>
    </location>
</feature>
<feature type="compositionally biased region" description="Acidic residues" evidence="3">
    <location>
        <begin position="684"/>
        <end position="697"/>
    </location>
</feature>
<dbReference type="SUPFAM" id="SSF47923">
    <property type="entry name" value="Ypt/Rab-GAP domain of gyp1p"/>
    <property type="match status" value="2"/>
</dbReference>
<name>A0A167E5Y2_9ASCO</name>
<proteinExistence type="predicted"/>
<evidence type="ECO:0000259" key="4">
    <source>
        <dbReference type="PROSITE" id="PS50086"/>
    </source>
</evidence>
<dbReference type="SMART" id="SM00164">
    <property type="entry name" value="TBC"/>
    <property type="match status" value="1"/>
</dbReference>
<feature type="compositionally biased region" description="Low complexity" evidence="3">
    <location>
        <begin position="668"/>
        <end position="683"/>
    </location>
</feature>
<dbReference type="GO" id="GO:0030427">
    <property type="term" value="C:site of polarized growth"/>
    <property type="evidence" value="ECO:0007669"/>
    <property type="project" value="UniProtKB-ARBA"/>
</dbReference>
<dbReference type="Gene3D" id="1.10.472.80">
    <property type="entry name" value="Ypt/Rab-GAP domain of gyp1p, domain 3"/>
    <property type="match status" value="1"/>
</dbReference>
<dbReference type="FunFam" id="1.10.472.80:FF:000027">
    <property type="entry name" value="GTPase activating protein (Evi5)"/>
    <property type="match status" value="1"/>
</dbReference>
<feature type="region of interest" description="Disordered" evidence="3">
    <location>
        <begin position="583"/>
        <end position="616"/>
    </location>
</feature>
<evidence type="ECO:0000256" key="2">
    <source>
        <dbReference type="SAM" id="Coils"/>
    </source>
</evidence>
<keyword evidence="2" id="KW-0175">Coiled coil</keyword>
<dbReference type="GeneID" id="30036779"/>
<sequence length="856" mass="94413">MQHQNLESVSITDSSVDFAKSVIVTKTKEISSVEDDVCSIVDDASSESTRFDVCSENEKALASETPAVVQFKTQAETESEAEAEAEADSRSDSEFTLNSPSISVDLYQSEANDEANDDACDKGMKADGSAAVSAVSSARSRSGTMSEVASIASDTRSVAASFAPSVASASPGAIDWESLTDIEMRMVTESDSLKLIFARRDFLLVQEAEYMSDNEGDESTETMARPDISCEEVREILLQAHSVIDSSSLVPGSQASATSLYPWKDIPMLKIADPSFYDTNELALWSAIISDYRKTSVKVPKYTSMMVYSGIPPALRGRVWKAMANAYSPTLLSLYDSLAAESTHFAKIIARDLNRTFPEISLFREKSGNGQAMLGRVMRAYSAYDIQVGYCQGLTFLVGPLLLHMNDRDAFCVMVRLMEDYDLRSMFTADMAGVPLRMYQFEYLLADILPELYEHFQKLGISTIYVSQWFLSMFAVTCPLSMLVRIFDLIFCEGAIPTLMRTSLAIMKRNQAQLLEFDDEEPILELLLGKSLWEVYNLDADLLCSDITSIDAAQVLHGLEVAERGYLSMGKLERARSRKNRGKIFGRGLNLTPKSPNKTPSSASASAQSSPSKLDKKPSRFFKWTSAATETPVINYPVDEEDTTMITATNKRGHKTLSTASTIKRTLSQGSLSSGSTMSSNLDDVFDSSNDDDSDDIDAQSAVVSTLDIKQPKSLSVSHSNPTLTRSPSELQLSQSLEIERKERQVDKDIFQSLLAQIPSEVIQSNPQLMSLSNELCQRLQISNDALNNTTPNTSCSSCDRLLLDLATARTNEALARQELDLLQDEMAHLKCEYPSVPVPKPQPTIHKSPSKWNLW</sequence>
<dbReference type="AlphaFoldDB" id="A0A167E5Y2"/>
<feature type="compositionally biased region" description="Polar residues" evidence="3">
    <location>
        <begin position="713"/>
        <end position="728"/>
    </location>
</feature>
<feature type="compositionally biased region" description="Low complexity" evidence="3">
    <location>
        <begin position="600"/>
        <end position="612"/>
    </location>
</feature>
<dbReference type="GO" id="GO:0005096">
    <property type="term" value="F:GTPase activator activity"/>
    <property type="evidence" value="ECO:0007669"/>
    <property type="project" value="UniProtKB-KW"/>
</dbReference>
<protein>
    <submittedName>
        <fullName evidence="5">Gyp5p</fullName>
    </submittedName>
</protein>
<feature type="coiled-coil region" evidence="2">
    <location>
        <begin position="806"/>
        <end position="833"/>
    </location>
</feature>
<feature type="region of interest" description="Disordered" evidence="3">
    <location>
        <begin position="78"/>
        <end position="97"/>
    </location>
</feature>
<organism evidence="5 6">
    <name type="scientific">Sugiyamaella lignohabitans</name>
    <dbReference type="NCBI Taxonomy" id="796027"/>
    <lineage>
        <taxon>Eukaryota</taxon>
        <taxon>Fungi</taxon>
        <taxon>Dikarya</taxon>
        <taxon>Ascomycota</taxon>
        <taxon>Saccharomycotina</taxon>
        <taxon>Dipodascomycetes</taxon>
        <taxon>Dipodascales</taxon>
        <taxon>Trichomonascaceae</taxon>
        <taxon>Sugiyamaella</taxon>
    </lineage>
</organism>
<dbReference type="KEGG" id="slb:AWJ20_4626"/>
<dbReference type="Pfam" id="PF00566">
    <property type="entry name" value="RabGAP-TBC"/>
    <property type="match status" value="1"/>
</dbReference>
<gene>
    <name evidence="5" type="primary">GYP5</name>
    <name evidence="5" type="ORF">AWJ20_4626</name>
</gene>
<dbReference type="FunFam" id="1.10.8.270:FF:000001">
    <property type="entry name" value="TBC1 domain family member 1"/>
    <property type="match status" value="1"/>
</dbReference>